<dbReference type="Pfam" id="PF13649">
    <property type="entry name" value="Methyltransf_25"/>
    <property type="match status" value="1"/>
</dbReference>
<dbReference type="GO" id="GO:0032259">
    <property type="term" value="P:methylation"/>
    <property type="evidence" value="ECO:0007669"/>
    <property type="project" value="UniProtKB-KW"/>
</dbReference>
<name>H5UVV2_9MICO</name>
<feature type="domain" description="Methyltransferase" evidence="1">
    <location>
        <begin position="38"/>
        <end position="135"/>
    </location>
</feature>
<evidence type="ECO:0000313" key="2">
    <source>
        <dbReference type="EMBL" id="GAB49860.1"/>
    </source>
</evidence>
<dbReference type="InterPro" id="IPR041698">
    <property type="entry name" value="Methyltransf_25"/>
</dbReference>
<keyword evidence="2" id="KW-0489">Methyltransferase</keyword>
<evidence type="ECO:0000313" key="3">
    <source>
        <dbReference type="Proteomes" id="UP000004367"/>
    </source>
</evidence>
<keyword evidence="2" id="KW-0808">Transferase</keyword>
<gene>
    <name evidence="2" type="ORF">MOPEL_135_00980</name>
</gene>
<dbReference type="EMBL" id="BAFE01000094">
    <property type="protein sequence ID" value="GAB49860.1"/>
    <property type="molecule type" value="Genomic_DNA"/>
</dbReference>
<keyword evidence="3" id="KW-1185">Reference proteome</keyword>
<dbReference type="STRING" id="1089455.MOPEL_135_00980"/>
<organism evidence="2 3">
    <name type="scientific">Mobilicoccus pelagius NBRC 104925</name>
    <dbReference type="NCBI Taxonomy" id="1089455"/>
    <lineage>
        <taxon>Bacteria</taxon>
        <taxon>Bacillati</taxon>
        <taxon>Actinomycetota</taxon>
        <taxon>Actinomycetes</taxon>
        <taxon>Micrococcales</taxon>
        <taxon>Dermatophilaceae</taxon>
        <taxon>Mobilicoccus</taxon>
    </lineage>
</organism>
<dbReference type="eggNOG" id="COG2226">
    <property type="taxonomic scope" value="Bacteria"/>
</dbReference>
<proteinExistence type="predicted"/>
<dbReference type="CDD" id="cd02440">
    <property type="entry name" value="AdoMet_MTases"/>
    <property type="match status" value="1"/>
</dbReference>
<dbReference type="Proteomes" id="UP000004367">
    <property type="component" value="Unassembled WGS sequence"/>
</dbReference>
<dbReference type="AlphaFoldDB" id="H5UVV2"/>
<accession>H5UVV2</accession>
<comment type="caution">
    <text evidence="2">The sequence shown here is derived from an EMBL/GenBank/DDBJ whole genome shotgun (WGS) entry which is preliminary data.</text>
</comment>
<protein>
    <submittedName>
        <fullName evidence="2">Putative methyltransferase</fullName>
    </submittedName>
</protein>
<dbReference type="SUPFAM" id="SSF53335">
    <property type="entry name" value="S-adenosyl-L-methionine-dependent methyltransferases"/>
    <property type="match status" value="1"/>
</dbReference>
<dbReference type="InterPro" id="IPR029063">
    <property type="entry name" value="SAM-dependent_MTases_sf"/>
</dbReference>
<evidence type="ECO:0000259" key="1">
    <source>
        <dbReference type="Pfam" id="PF13649"/>
    </source>
</evidence>
<sequence>MDAADWDARYTEENLIWGTGPNRWVVSELGALNPGTALDLASGEGRNAVWLAAEGWKVTAIDFSAVATERGRRLAAETEERLGRTLDITWRVEDATKAEVDRSTFDAVLVSYLQLPAHARREAMRLAARALAPGGDMLVVAHDPTNLTEGYGGPQDPEILYSAADVEEDLQDYLSSGSLVLERSGRVAREIEAEDGTHYAWDLLVHGKGRDMHKGEVTFG</sequence>
<reference evidence="2 3" key="1">
    <citation type="submission" date="2012-02" db="EMBL/GenBank/DDBJ databases">
        <title>Whole genome shotgun sequence of Mobilicoccus pelagius NBRC 104925.</title>
        <authorList>
            <person name="Yoshida Y."/>
            <person name="Hosoyama A."/>
            <person name="Tsuchikane K."/>
            <person name="Katsumata H."/>
            <person name="Yamazaki S."/>
            <person name="Fujita N."/>
        </authorList>
    </citation>
    <scope>NUCLEOTIDE SEQUENCE [LARGE SCALE GENOMIC DNA]</scope>
    <source>
        <strain evidence="2 3">NBRC 104925</strain>
    </source>
</reference>
<dbReference type="RefSeq" id="WP_009483703.1">
    <property type="nucleotide sequence ID" value="NZ_BAFE01000094.1"/>
</dbReference>
<dbReference type="Gene3D" id="3.40.50.150">
    <property type="entry name" value="Vaccinia Virus protein VP39"/>
    <property type="match status" value="1"/>
</dbReference>
<dbReference type="GO" id="GO:0008168">
    <property type="term" value="F:methyltransferase activity"/>
    <property type="evidence" value="ECO:0007669"/>
    <property type="project" value="UniProtKB-KW"/>
</dbReference>
<dbReference type="OrthoDB" id="9786503at2"/>